<gene>
    <name evidence="2" type="ORF">AGR3A_Cc430102</name>
</gene>
<organism evidence="2 3">
    <name type="scientific">Agrobacterium tomkonis CFBP 6623</name>
    <dbReference type="NCBI Taxonomy" id="1183432"/>
    <lineage>
        <taxon>Bacteria</taxon>
        <taxon>Pseudomonadati</taxon>
        <taxon>Pseudomonadota</taxon>
        <taxon>Alphaproteobacteria</taxon>
        <taxon>Hyphomicrobiales</taxon>
        <taxon>Rhizobiaceae</taxon>
        <taxon>Rhizobium/Agrobacterium group</taxon>
        <taxon>Agrobacterium</taxon>
        <taxon>Agrobacterium tumefaciens complex</taxon>
    </lineage>
</organism>
<keyword evidence="3" id="KW-1185">Reference proteome</keyword>
<feature type="region of interest" description="Disordered" evidence="1">
    <location>
        <begin position="1"/>
        <end position="21"/>
    </location>
</feature>
<proteinExistence type="predicted"/>
<dbReference type="Proteomes" id="UP000191988">
    <property type="component" value="Unassembled WGS sequence"/>
</dbReference>
<accession>A0A1S7QJH1</accession>
<protein>
    <submittedName>
        <fullName evidence="2">Uncharacterized protein</fullName>
    </submittedName>
</protein>
<dbReference type="AlphaFoldDB" id="A0A1S7QJH1"/>
<evidence type="ECO:0000256" key="1">
    <source>
        <dbReference type="SAM" id="MobiDB-lite"/>
    </source>
</evidence>
<evidence type="ECO:0000313" key="2">
    <source>
        <dbReference type="EMBL" id="CUX37861.1"/>
    </source>
</evidence>
<evidence type="ECO:0000313" key="3">
    <source>
        <dbReference type="Proteomes" id="UP000191988"/>
    </source>
</evidence>
<dbReference type="PROSITE" id="PS51257">
    <property type="entry name" value="PROKAR_LIPOPROTEIN"/>
    <property type="match status" value="1"/>
</dbReference>
<name>A0A1S7QJH1_9HYPH</name>
<sequence length="93" mass="9599">MTAEKAFGSSGTGPPHASTSCRGWAAMACVPTLARGTGADGVTELVVSFEGKPATRLSGPELVQPPNKRQPKKSAGTADDRMRTRTQNKSGAL</sequence>
<dbReference type="EMBL" id="FBWK01000038">
    <property type="protein sequence ID" value="CUX37861.1"/>
    <property type="molecule type" value="Genomic_DNA"/>
</dbReference>
<reference evidence="3" key="1">
    <citation type="submission" date="2016-01" db="EMBL/GenBank/DDBJ databases">
        <authorList>
            <person name="Regsiter A."/>
            <person name="william w."/>
        </authorList>
    </citation>
    <scope>NUCLEOTIDE SEQUENCE [LARGE SCALE GENOMIC DNA]</scope>
    <source>
        <strain evidence="3">CFBP 6623</strain>
    </source>
</reference>
<feature type="region of interest" description="Disordered" evidence="1">
    <location>
        <begin position="51"/>
        <end position="93"/>
    </location>
</feature>